<name>A0A284RN75_ARMOS</name>
<dbReference type="Proteomes" id="UP000219338">
    <property type="component" value="Unassembled WGS sequence"/>
</dbReference>
<reference evidence="2" key="1">
    <citation type="journal article" date="2017" name="Nat. Ecol. Evol.">
        <title>Genome expansion and lineage-specific genetic innovations in the forest pathogenic fungi Armillaria.</title>
        <authorList>
            <person name="Sipos G."/>
            <person name="Prasanna A.N."/>
            <person name="Walter M.C."/>
            <person name="O'Connor E."/>
            <person name="Balint B."/>
            <person name="Krizsan K."/>
            <person name="Kiss B."/>
            <person name="Hess J."/>
            <person name="Varga T."/>
            <person name="Slot J."/>
            <person name="Riley R."/>
            <person name="Boka B."/>
            <person name="Rigling D."/>
            <person name="Barry K."/>
            <person name="Lee J."/>
            <person name="Mihaltcheva S."/>
            <person name="LaButti K."/>
            <person name="Lipzen A."/>
            <person name="Waldron R."/>
            <person name="Moloney N.M."/>
            <person name="Sperisen C."/>
            <person name="Kredics L."/>
            <person name="Vagvoelgyi C."/>
            <person name="Patrignani A."/>
            <person name="Fitzpatrick D."/>
            <person name="Nagy I."/>
            <person name="Doyle S."/>
            <person name="Anderson J.B."/>
            <person name="Grigoriev I.V."/>
            <person name="Gueldener U."/>
            <person name="Muensterkoetter M."/>
            <person name="Nagy L.G."/>
        </authorList>
    </citation>
    <scope>NUCLEOTIDE SEQUENCE [LARGE SCALE GENOMIC DNA]</scope>
    <source>
        <strain evidence="2">C18/9</strain>
    </source>
</reference>
<protein>
    <submittedName>
        <fullName evidence="1">Uncharacterized protein</fullName>
    </submittedName>
</protein>
<keyword evidence="2" id="KW-1185">Reference proteome</keyword>
<proteinExistence type="predicted"/>
<organism evidence="1 2">
    <name type="scientific">Armillaria ostoyae</name>
    <name type="common">Armillaria root rot fungus</name>
    <dbReference type="NCBI Taxonomy" id="47428"/>
    <lineage>
        <taxon>Eukaryota</taxon>
        <taxon>Fungi</taxon>
        <taxon>Dikarya</taxon>
        <taxon>Basidiomycota</taxon>
        <taxon>Agaricomycotina</taxon>
        <taxon>Agaricomycetes</taxon>
        <taxon>Agaricomycetidae</taxon>
        <taxon>Agaricales</taxon>
        <taxon>Marasmiineae</taxon>
        <taxon>Physalacriaceae</taxon>
        <taxon>Armillaria</taxon>
    </lineage>
</organism>
<evidence type="ECO:0000313" key="2">
    <source>
        <dbReference type="Proteomes" id="UP000219338"/>
    </source>
</evidence>
<accession>A0A284RN75</accession>
<gene>
    <name evidence="1" type="ORF">ARMOST_13600</name>
</gene>
<dbReference type="EMBL" id="FUEG01000012">
    <property type="protein sequence ID" value="SJL10216.1"/>
    <property type="molecule type" value="Genomic_DNA"/>
</dbReference>
<dbReference type="AlphaFoldDB" id="A0A284RN75"/>
<sequence length="149" mass="16326">MVNEYGIDLAGNATVDHSYAITRLHIALPTDNLHSFRMLVQCDQTVISTSVHANGELTCAMQSIILMSLSIRRSPRHEKASCDFIKIEIIQFGHNVCAIVDTYQLDLRPAAFFCLSEDACGEEREGKASLAVLLLVHNAHPVPGLGKGH</sequence>
<evidence type="ECO:0000313" key="1">
    <source>
        <dbReference type="EMBL" id="SJL10216.1"/>
    </source>
</evidence>